<keyword evidence="3" id="KW-0819">tRNA processing</keyword>
<dbReference type="PANTHER" id="PTHR43033:SF1">
    <property type="entry name" value="TRNA(ILE)-LYSIDINE SYNTHASE-RELATED"/>
    <property type="match status" value="1"/>
</dbReference>
<dbReference type="InterPro" id="IPR012094">
    <property type="entry name" value="tRNA_Ile_lys_synt"/>
</dbReference>
<keyword evidence="4" id="KW-0547">Nucleotide-binding</keyword>
<reference evidence="8 9" key="1">
    <citation type="submission" date="2018-02" db="EMBL/GenBank/DDBJ databases">
        <title>Draft genome sequences of Elsinoe sp., causing black scab on jojoba.</title>
        <authorList>
            <person name="Stodart B."/>
            <person name="Jeffress S."/>
            <person name="Ash G."/>
            <person name="Arun Chinnappa K."/>
        </authorList>
    </citation>
    <scope>NUCLEOTIDE SEQUENCE [LARGE SCALE GENOMIC DNA]</scope>
    <source>
        <strain evidence="8 9">Hillstone_2</strain>
    </source>
</reference>
<organism evidence="8 9">
    <name type="scientific">Elsinoe australis</name>
    <dbReference type="NCBI Taxonomy" id="40998"/>
    <lineage>
        <taxon>Eukaryota</taxon>
        <taxon>Fungi</taxon>
        <taxon>Dikarya</taxon>
        <taxon>Ascomycota</taxon>
        <taxon>Pezizomycotina</taxon>
        <taxon>Dothideomycetes</taxon>
        <taxon>Dothideomycetidae</taxon>
        <taxon>Myriangiales</taxon>
        <taxon>Elsinoaceae</taxon>
        <taxon>Elsinoe</taxon>
    </lineage>
</organism>
<evidence type="ECO:0000256" key="5">
    <source>
        <dbReference type="ARBA" id="ARBA00022840"/>
    </source>
</evidence>
<dbReference type="Gene3D" id="3.40.50.620">
    <property type="entry name" value="HUPs"/>
    <property type="match status" value="1"/>
</dbReference>
<dbReference type="GO" id="GO:0008033">
    <property type="term" value="P:tRNA processing"/>
    <property type="evidence" value="ECO:0007669"/>
    <property type="project" value="UniProtKB-KW"/>
</dbReference>
<comment type="caution">
    <text evidence="8">The sequence shown here is derived from an EMBL/GenBank/DDBJ whole genome shotgun (WGS) entry which is preliminary data.</text>
</comment>
<dbReference type="SUPFAM" id="SSF52402">
    <property type="entry name" value="Adenine nucleotide alpha hydrolases-like"/>
    <property type="match status" value="1"/>
</dbReference>
<dbReference type="InterPro" id="IPR012795">
    <property type="entry name" value="tRNA_Ile_lys_synt_N"/>
</dbReference>
<dbReference type="InterPro" id="IPR014729">
    <property type="entry name" value="Rossmann-like_a/b/a_fold"/>
</dbReference>
<protein>
    <recommendedName>
        <fullName evidence="1">tRNA(Ile)-lysidine synthetase</fullName>
        <ecNumber evidence="1">6.3.4.19</ecNumber>
    </recommendedName>
</protein>
<dbReference type="GO" id="GO:0032267">
    <property type="term" value="F:tRNA(Ile)-lysidine synthase activity"/>
    <property type="evidence" value="ECO:0007669"/>
    <property type="project" value="UniProtKB-EC"/>
</dbReference>
<evidence type="ECO:0000259" key="7">
    <source>
        <dbReference type="Pfam" id="PF01171"/>
    </source>
</evidence>
<feature type="domain" description="tRNA(Ile)-lysidine/2-thiocytidine synthase N-terminal" evidence="7">
    <location>
        <begin position="32"/>
        <end position="217"/>
    </location>
</feature>
<comment type="catalytic activity">
    <reaction evidence="6">
        <text>cytidine(34) in tRNA(Ile2) + L-lysine + ATP = lysidine(34) in tRNA(Ile2) + AMP + diphosphate + H(+)</text>
        <dbReference type="Rhea" id="RHEA:43744"/>
        <dbReference type="Rhea" id="RHEA-COMP:10625"/>
        <dbReference type="Rhea" id="RHEA-COMP:10670"/>
        <dbReference type="ChEBI" id="CHEBI:15378"/>
        <dbReference type="ChEBI" id="CHEBI:30616"/>
        <dbReference type="ChEBI" id="CHEBI:32551"/>
        <dbReference type="ChEBI" id="CHEBI:33019"/>
        <dbReference type="ChEBI" id="CHEBI:82748"/>
        <dbReference type="ChEBI" id="CHEBI:83665"/>
        <dbReference type="ChEBI" id="CHEBI:456215"/>
        <dbReference type="EC" id="6.3.4.19"/>
    </reaction>
</comment>
<evidence type="ECO:0000256" key="4">
    <source>
        <dbReference type="ARBA" id="ARBA00022741"/>
    </source>
</evidence>
<dbReference type="Proteomes" id="UP000308133">
    <property type="component" value="Unassembled WGS sequence"/>
</dbReference>
<name>A0A4U7AXB1_9PEZI</name>
<sequence length="542" mass="61627">MSFTAFIVDHGARPESHVEAHKVRNMVLAKLGASTTSQVEAGHPHQVEQRIGIDAQILKPQWTTHLHPSKLPNFESQARILRYQALMKACIEAEISGLLLGHHADDQAETVLSRLKSGYLGPGLQGIARAGDIPECNGIYGCKSGSPRHITVKSSKSSSVLEDQHMLVEDGGVRIYRPLMDFTKAQLQATCRDNGIRWVEDKTNQDHTLTVRNAVRNLMVLDRLPSSLNSKSLIELAEVRRRSEEAERKVVEEIYKACAVQLNMSAGTAHVRFPAHIKDLLFHKAEKDDSAKARNRAARLLRLTVMLVSSQEQIALKDMEEPARRTFSFLFQEDSSPHFGETSVAPVGKVLFQVSRTSSSESSTDTYPIECRIERAPPTAKDRTEQRITLISETKRRSESFEWTTSKRQLFDGRYWIRLRYRKFNLIPGRRISIRFLQSSDIEALNQDETKYTVWKPLKDLLKTQAPGNARFTLPAIVESHYIPLPSGDRQLIERLVALPTLNWSSAGWQAYDRHAHRESWTWDLRYKQIDFGQSDKHEFVS</sequence>
<evidence type="ECO:0000313" key="8">
    <source>
        <dbReference type="EMBL" id="TKX19737.1"/>
    </source>
</evidence>
<accession>A0A4U7AXB1</accession>
<evidence type="ECO:0000313" key="9">
    <source>
        <dbReference type="Proteomes" id="UP000308133"/>
    </source>
</evidence>
<evidence type="ECO:0000256" key="2">
    <source>
        <dbReference type="ARBA" id="ARBA00022598"/>
    </source>
</evidence>
<keyword evidence="5" id="KW-0067">ATP-binding</keyword>
<dbReference type="AlphaFoldDB" id="A0A4U7AXB1"/>
<evidence type="ECO:0000256" key="1">
    <source>
        <dbReference type="ARBA" id="ARBA00013267"/>
    </source>
</evidence>
<evidence type="ECO:0000256" key="3">
    <source>
        <dbReference type="ARBA" id="ARBA00022694"/>
    </source>
</evidence>
<dbReference type="EC" id="6.3.4.19" evidence="1"/>
<dbReference type="EMBL" id="PTQR01000106">
    <property type="protein sequence ID" value="TKX19737.1"/>
    <property type="molecule type" value="Genomic_DNA"/>
</dbReference>
<dbReference type="PANTHER" id="PTHR43033">
    <property type="entry name" value="TRNA(ILE)-LYSIDINE SYNTHASE-RELATED"/>
    <property type="match status" value="1"/>
</dbReference>
<dbReference type="Pfam" id="PF01171">
    <property type="entry name" value="ATP_bind_3"/>
    <property type="match status" value="1"/>
</dbReference>
<keyword evidence="2" id="KW-0436">Ligase</keyword>
<dbReference type="GO" id="GO:0005524">
    <property type="term" value="F:ATP binding"/>
    <property type="evidence" value="ECO:0007669"/>
    <property type="project" value="UniProtKB-KW"/>
</dbReference>
<dbReference type="CDD" id="cd01992">
    <property type="entry name" value="TilS_N"/>
    <property type="match status" value="1"/>
</dbReference>
<evidence type="ECO:0000256" key="6">
    <source>
        <dbReference type="ARBA" id="ARBA00048539"/>
    </source>
</evidence>
<proteinExistence type="predicted"/>
<gene>
    <name evidence="8" type="ORF">C1H76_7935</name>
</gene>
<dbReference type="InterPro" id="IPR011063">
    <property type="entry name" value="TilS/TtcA_N"/>
</dbReference>